<dbReference type="Proteomes" id="UP001235939">
    <property type="component" value="Chromosome 06"/>
</dbReference>
<evidence type="ECO:0000256" key="2">
    <source>
        <dbReference type="ARBA" id="ARBA00022679"/>
    </source>
</evidence>
<organism evidence="4 5">
    <name type="scientific">Cordylochernes scorpioides</name>
    <dbReference type="NCBI Taxonomy" id="51811"/>
    <lineage>
        <taxon>Eukaryota</taxon>
        <taxon>Metazoa</taxon>
        <taxon>Ecdysozoa</taxon>
        <taxon>Arthropoda</taxon>
        <taxon>Chelicerata</taxon>
        <taxon>Arachnida</taxon>
        <taxon>Pseudoscorpiones</taxon>
        <taxon>Cheliferoidea</taxon>
        <taxon>Chernetidae</taxon>
        <taxon>Cordylochernes</taxon>
    </lineage>
</organism>
<evidence type="ECO:0000256" key="1">
    <source>
        <dbReference type="ARBA" id="ARBA00005771"/>
    </source>
</evidence>
<feature type="domain" description="Sulfotransferase" evidence="3">
    <location>
        <begin position="56"/>
        <end position="304"/>
    </location>
</feature>
<evidence type="ECO:0000313" key="4">
    <source>
        <dbReference type="EMBL" id="UYV68925.1"/>
    </source>
</evidence>
<keyword evidence="2" id="KW-0808">Transferase</keyword>
<dbReference type="EMBL" id="CP092868">
    <property type="protein sequence ID" value="UYV68925.1"/>
    <property type="molecule type" value="Genomic_DNA"/>
</dbReference>
<dbReference type="Gene3D" id="3.40.50.300">
    <property type="entry name" value="P-loop containing nucleotide triphosphate hydrolases"/>
    <property type="match status" value="2"/>
</dbReference>
<evidence type="ECO:0000259" key="3">
    <source>
        <dbReference type="Pfam" id="PF00685"/>
    </source>
</evidence>
<dbReference type="InterPro" id="IPR027417">
    <property type="entry name" value="P-loop_NTPase"/>
</dbReference>
<reference evidence="4 5" key="1">
    <citation type="submission" date="2022-01" db="EMBL/GenBank/DDBJ databases">
        <title>A chromosomal length assembly of Cordylochernes scorpioides.</title>
        <authorList>
            <person name="Zeh D."/>
            <person name="Zeh J."/>
        </authorList>
    </citation>
    <scope>NUCLEOTIDE SEQUENCE [LARGE SCALE GENOMIC DNA]</scope>
    <source>
        <strain evidence="4">IN4F17</strain>
        <tissue evidence="4">Whole Body</tissue>
    </source>
</reference>
<dbReference type="PANTHER" id="PTHR11783">
    <property type="entry name" value="SULFOTRANSFERASE SULT"/>
    <property type="match status" value="1"/>
</dbReference>
<keyword evidence="5" id="KW-1185">Reference proteome</keyword>
<name>A0ABY6KP66_9ARAC</name>
<accession>A0ABY6KP66</accession>
<evidence type="ECO:0000313" key="5">
    <source>
        <dbReference type="Proteomes" id="UP001235939"/>
    </source>
</evidence>
<dbReference type="Pfam" id="PF00685">
    <property type="entry name" value="Sulfotransfer_1"/>
    <property type="match status" value="2"/>
</dbReference>
<gene>
    <name evidence="4" type="ORF">LAZ67_6001680</name>
</gene>
<protein>
    <recommendedName>
        <fullName evidence="3">Sulfotransferase domain-containing protein</fullName>
    </recommendedName>
</protein>
<comment type="similarity">
    <text evidence="1">Belongs to the sulfotransferase 1 family.</text>
</comment>
<dbReference type="SUPFAM" id="SSF52540">
    <property type="entry name" value="P-loop containing nucleoside triphosphate hydrolases"/>
    <property type="match status" value="2"/>
</dbReference>
<dbReference type="InterPro" id="IPR000863">
    <property type="entry name" value="Sulfotransferase_dom"/>
</dbReference>
<feature type="domain" description="Sulfotransferase" evidence="3">
    <location>
        <begin position="319"/>
        <end position="443"/>
    </location>
</feature>
<sequence>MKVGRFLDIVLNQFKTMVESDQQEMESFKEIGGVQFPSIFPNENILSVLHYQPQSNDLFIITYPKSGTNLVQYLIYLIINKGQPCPNFEEYENSSIFIEKHGIDRVNTLKLPRILKSHIPFSKFPKSDKAKYIYVARNPKDVSVSYFHLRNALIKKPTAFEEYLPLYIDGELGYGKHLDHVLEFYQHRNEPNMLLITYEEMLEDRKKAVIKLAKFLGKEYETMIEENPEIIENIIKYSSVEESRKIIQIEKVFTKVRQQQKFENPEAEKFVFVRKGIVGDWKNYFNEEQSKMVDKLAEEKLGGTELYDYWKSLGIFQNAMNKKSITFDKYLRLYIDGELGYGKHMDHIIDFYPHRHDPNHLLITYEEMIEDRRKAYSSVEESRKVIQVEKVFKKIREEVKDENPEAEKFVFVRKGIVGDWKNNLSEERAKLINKLAEEKLSGTELYDFWKRLGIFQ</sequence>
<proteinExistence type="inferred from homology"/>